<dbReference type="EMBL" id="BAAAFA010000009">
    <property type="protein sequence ID" value="GAA0820421.1"/>
    <property type="molecule type" value="Genomic_DNA"/>
</dbReference>
<evidence type="ECO:0000313" key="2">
    <source>
        <dbReference type="EMBL" id="GAA0820421.1"/>
    </source>
</evidence>
<feature type="transmembrane region" description="Helical" evidence="1">
    <location>
        <begin position="16"/>
        <end position="36"/>
    </location>
</feature>
<feature type="transmembrane region" description="Helical" evidence="1">
    <location>
        <begin position="85"/>
        <end position="105"/>
    </location>
</feature>
<feature type="transmembrane region" description="Helical" evidence="1">
    <location>
        <begin position="194"/>
        <end position="216"/>
    </location>
</feature>
<protein>
    <submittedName>
        <fullName evidence="2">Uncharacterized protein</fullName>
    </submittedName>
</protein>
<evidence type="ECO:0000313" key="3">
    <source>
        <dbReference type="Proteomes" id="UP001500021"/>
    </source>
</evidence>
<keyword evidence="1" id="KW-0812">Transmembrane</keyword>
<feature type="transmembrane region" description="Helical" evidence="1">
    <location>
        <begin position="43"/>
        <end position="65"/>
    </location>
</feature>
<dbReference type="PANTHER" id="PTHR34980">
    <property type="entry name" value="INNER MEMBRANE PROTEIN-RELATED-RELATED"/>
    <property type="match status" value="1"/>
</dbReference>
<feature type="transmembrane region" description="Helical" evidence="1">
    <location>
        <begin position="126"/>
        <end position="146"/>
    </location>
</feature>
<feature type="transmembrane region" description="Helical" evidence="1">
    <location>
        <begin position="158"/>
        <end position="182"/>
    </location>
</feature>
<gene>
    <name evidence="2" type="ORF">GCM10009111_25840</name>
</gene>
<keyword evidence="3" id="KW-1185">Reference proteome</keyword>
<dbReference type="InterPro" id="IPR008523">
    <property type="entry name" value="DUF805"/>
</dbReference>
<keyword evidence="1" id="KW-0472">Membrane</keyword>
<proteinExistence type="predicted"/>
<organism evidence="2 3">
    <name type="scientific">Colwellia asteriadis</name>
    <dbReference type="NCBI Taxonomy" id="517723"/>
    <lineage>
        <taxon>Bacteria</taxon>
        <taxon>Pseudomonadati</taxon>
        <taxon>Pseudomonadota</taxon>
        <taxon>Gammaproteobacteria</taxon>
        <taxon>Alteromonadales</taxon>
        <taxon>Colwelliaceae</taxon>
        <taxon>Colwellia</taxon>
    </lineage>
</organism>
<comment type="caution">
    <text evidence="2">The sequence shown here is derived from an EMBL/GenBank/DDBJ whole genome shotgun (WGS) entry which is preliminary data.</text>
</comment>
<sequence>MFCNTTLDCVQSSINFAYYLSEPLFYICFLAISLSLKNIPGRYWLVGYIVCSLVTSIFYSVFGPIRSIFPNSIEYFQAFLLTIHLIYKFGFCIFLPVFLFDLWSSKALDLSAAKILFSWRGRVTRSVYWFVAVANAGVILSILYGLSETGSYPMKETWFSLGILYLTLLLALGLLTWMNLVITIKRWHDLNISGWMTLCFLIPIIGSIGCIIYLGFVKGEKNKNRFGEVLIQ</sequence>
<reference evidence="3" key="1">
    <citation type="journal article" date="2019" name="Int. J. Syst. Evol. Microbiol.">
        <title>The Global Catalogue of Microorganisms (GCM) 10K type strain sequencing project: providing services to taxonomists for standard genome sequencing and annotation.</title>
        <authorList>
            <consortium name="The Broad Institute Genomics Platform"/>
            <consortium name="The Broad Institute Genome Sequencing Center for Infectious Disease"/>
            <person name="Wu L."/>
            <person name="Ma J."/>
        </authorList>
    </citation>
    <scope>NUCLEOTIDE SEQUENCE [LARGE SCALE GENOMIC DNA]</scope>
    <source>
        <strain evidence="3">JCM 15608</strain>
    </source>
</reference>
<evidence type="ECO:0000256" key="1">
    <source>
        <dbReference type="SAM" id="Phobius"/>
    </source>
</evidence>
<name>A0ABP3WJD5_9GAMM</name>
<accession>A0ABP3WJD5</accession>
<keyword evidence="1" id="KW-1133">Transmembrane helix</keyword>
<dbReference type="Proteomes" id="UP001500021">
    <property type="component" value="Unassembled WGS sequence"/>
</dbReference>
<dbReference type="Pfam" id="PF05656">
    <property type="entry name" value="DUF805"/>
    <property type="match status" value="1"/>
</dbReference>